<name>A0A919EJA0_STRFL</name>
<feature type="region of interest" description="Disordered" evidence="1">
    <location>
        <begin position="233"/>
        <end position="273"/>
    </location>
</feature>
<feature type="signal peptide" evidence="2">
    <location>
        <begin position="1"/>
        <end position="31"/>
    </location>
</feature>
<sequence length="273" mass="28485">MRYPSGHPRRPRLRAAAVVCAAVAVAGPAPAAAWATAPQTPARAAAPAPSPDPFDGLAPDRIADKAVDATRSADSLRMTGRVVADGQRLDVDFSVDDRGSCKGRVGIDDGTAELRRLDGITYMKGDEAFWRTSMTSQGVPESRIAPVIELIQGRWLKIAPGQAGSGDLSEVCDLDSLLDGLGKDGSDRAGLTRGPDAEVDGTPVATLVEKDGDETTTVSVAQEGEPYVREVVRTGGDEPGTMTLSDFDRPVKVTAPPAGETVDLSRLDPGSPV</sequence>
<dbReference type="Proteomes" id="UP000632849">
    <property type="component" value="Unassembled WGS sequence"/>
</dbReference>
<evidence type="ECO:0000256" key="2">
    <source>
        <dbReference type="SAM" id="SignalP"/>
    </source>
</evidence>
<comment type="caution">
    <text evidence="3">The sequence shown here is derived from an EMBL/GenBank/DDBJ whole genome shotgun (WGS) entry which is preliminary data.</text>
</comment>
<proteinExistence type="predicted"/>
<dbReference type="AlphaFoldDB" id="A0A919EJA0"/>
<reference evidence="3" key="1">
    <citation type="journal article" date="2014" name="Int. J. Syst. Evol. Microbiol.">
        <title>Complete genome sequence of Corynebacterium casei LMG S-19264T (=DSM 44701T), isolated from a smear-ripened cheese.</title>
        <authorList>
            <consortium name="US DOE Joint Genome Institute (JGI-PGF)"/>
            <person name="Walter F."/>
            <person name="Albersmeier A."/>
            <person name="Kalinowski J."/>
            <person name="Ruckert C."/>
        </authorList>
    </citation>
    <scope>NUCLEOTIDE SEQUENCE</scope>
    <source>
        <strain evidence="3">JCM 4122</strain>
    </source>
</reference>
<dbReference type="EMBL" id="BNBE01000001">
    <property type="protein sequence ID" value="GHF85945.1"/>
    <property type="molecule type" value="Genomic_DNA"/>
</dbReference>
<dbReference type="InterPro" id="IPR006311">
    <property type="entry name" value="TAT_signal"/>
</dbReference>
<organism evidence="3 4">
    <name type="scientific">Streptomyces filamentosus</name>
    <name type="common">Streptomyces roseosporus</name>
    <dbReference type="NCBI Taxonomy" id="67294"/>
    <lineage>
        <taxon>Bacteria</taxon>
        <taxon>Bacillati</taxon>
        <taxon>Actinomycetota</taxon>
        <taxon>Actinomycetes</taxon>
        <taxon>Kitasatosporales</taxon>
        <taxon>Streptomycetaceae</taxon>
        <taxon>Streptomyces</taxon>
    </lineage>
</organism>
<evidence type="ECO:0000313" key="3">
    <source>
        <dbReference type="EMBL" id="GHF85945.1"/>
    </source>
</evidence>
<keyword evidence="2" id="KW-0732">Signal</keyword>
<feature type="chain" id="PRO_5037456076" evidence="2">
    <location>
        <begin position="32"/>
        <end position="273"/>
    </location>
</feature>
<keyword evidence="4" id="KW-1185">Reference proteome</keyword>
<keyword evidence="3" id="KW-0449">Lipoprotein</keyword>
<reference evidence="3" key="2">
    <citation type="submission" date="2020-09" db="EMBL/GenBank/DDBJ databases">
        <authorList>
            <person name="Sun Q."/>
            <person name="Ohkuma M."/>
        </authorList>
    </citation>
    <scope>NUCLEOTIDE SEQUENCE</scope>
    <source>
        <strain evidence="3">JCM 4122</strain>
    </source>
</reference>
<evidence type="ECO:0000313" key="4">
    <source>
        <dbReference type="Proteomes" id="UP000632849"/>
    </source>
</evidence>
<dbReference type="Gene3D" id="2.50.20.20">
    <property type="match status" value="1"/>
</dbReference>
<dbReference type="PROSITE" id="PS51318">
    <property type="entry name" value="TAT"/>
    <property type="match status" value="1"/>
</dbReference>
<evidence type="ECO:0000256" key="1">
    <source>
        <dbReference type="SAM" id="MobiDB-lite"/>
    </source>
</evidence>
<dbReference type="RefSeq" id="WP_190041016.1">
    <property type="nucleotide sequence ID" value="NZ_BNBE01000001.1"/>
</dbReference>
<gene>
    <name evidence="3" type="ORF">GCM10017667_12840</name>
</gene>
<accession>A0A919EJA0</accession>
<protein>
    <submittedName>
        <fullName evidence="3">Lipoprotein</fullName>
    </submittedName>
</protein>